<accession>A0A9D2LXW5</accession>
<reference evidence="5" key="2">
    <citation type="submission" date="2021-04" db="EMBL/GenBank/DDBJ databases">
        <authorList>
            <person name="Gilroy R."/>
        </authorList>
    </citation>
    <scope>NUCLEOTIDE SEQUENCE</scope>
    <source>
        <strain evidence="5">ChiBcolR8-3208</strain>
    </source>
</reference>
<dbReference type="Gene3D" id="1.10.10.10">
    <property type="entry name" value="Winged helix-like DNA-binding domain superfamily/Winged helix DNA-binding domain"/>
    <property type="match status" value="1"/>
</dbReference>
<dbReference type="AlphaFoldDB" id="A0A9D2LXW5"/>
<dbReference type="Pfam" id="PF03965">
    <property type="entry name" value="Penicillinase_R"/>
    <property type="match status" value="1"/>
</dbReference>
<gene>
    <name evidence="5" type="ORF">H9942_01735</name>
</gene>
<proteinExistence type="inferred from homology"/>
<keyword evidence="2" id="KW-0805">Transcription regulation</keyword>
<dbReference type="InterPro" id="IPR036388">
    <property type="entry name" value="WH-like_DNA-bd_sf"/>
</dbReference>
<dbReference type="InterPro" id="IPR036390">
    <property type="entry name" value="WH_DNA-bd_sf"/>
</dbReference>
<dbReference type="Gene3D" id="1.10.4040.10">
    <property type="entry name" value="Penicillinase repressor domain"/>
    <property type="match status" value="1"/>
</dbReference>
<keyword evidence="4" id="KW-0804">Transcription</keyword>
<dbReference type="InterPro" id="IPR005650">
    <property type="entry name" value="BlaI_family"/>
</dbReference>
<dbReference type="GO" id="GO:0003677">
    <property type="term" value="F:DNA binding"/>
    <property type="evidence" value="ECO:0007669"/>
    <property type="project" value="UniProtKB-KW"/>
</dbReference>
<sequence>MISISESEWQVMQAVWSGPPKTLPEILSSLQATGWSKTTIQTYLARLVKKGALTTQRQGKGYLYYPALSQSQCQLEESKSFLHRVYGGSLSKMVLGFVESGTLSPQELEELKALVNQQEQRHDSH</sequence>
<evidence type="ECO:0000313" key="6">
    <source>
        <dbReference type="Proteomes" id="UP000824214"/>
    </source>
</evidence>
<dbReference type="EMBL" id="DWXZ01000027">
    <property type="protein sequence ID" value="HJB36773.1"/>
    <property type="molecule type" value="Genomic_DNA"/>
</dbReference>
<dbReference type="SUPFAM" id="SSF46785">
    <property type="entry name" value="Winged helix' DNA-binding domain"/>
    <property type="match status" value="1"/>
</dbReference>
<evidence type="ECO:0000256" key="1">
    <source>
        <dbReference type="ARBA" id="ARBA00011046"/>
    </source>
</evidence>
<protein>
    <submittedName>
        <fullName evidence="5">BlaI/MecI/CopY family transcriptional regulator</fullName>
    </submittedName>
</protein>
<reference evidence="5" key="1">
    <citation type="journal article" date="2021" name="PeerJ">
        <title>Extensive microbial diversity within the chicken gut microbiome revealed by metagenomics and culture.</title>
        <authorList>
            <person name="Gilroy R."/>
            <person name="Ravi A."/>
            <person name="Getino M."/>
            <person name="Pursley I."/>
            <person name="Horton D.L."/>
            <person name="Alikhan N.F."/>
            <person name="Baker D."/>
            <person name="Gharbi K."/>
            <person name="Hall N."/>
            <person name="Watson M."/>
            <person name="Adriaenssens E.M."/>
            <person name="Foster-Nyarko E."/>
            <person name="Jarju S."/>
            <person name="Secka A."/>
            <person name="Antonio M."/>
            <person name="Oren A."/>
            <person name="Chaudhuri R.R."/>
            <person name="La Ragione R."/>
            <person name="Hildebrand F."/>
            <person name="Pallen M.J."/>
        </authorList>
    </citation>
    <scope>NUCLEOTIDE SEQUENCE</scope>
    <source>
        <strain evidence="5">ChiBcolR8-3208</strain>
    </source>
</reference>
<comment type="similarity">
    <text evidence="1">Belongs to the BlaI transcriptional regulatory family.</text>
</comment>
<evidence type="ECO:0000256" key="4">
    <source>
        <dbReference type="ARBA" id="ARBA00023163"/>
    </source>
</evidence>
<dbReference type="PIRSF" id="PIRSF019455">
    <property type="entry name" value="CopR_AtkY"/>
    <property type="match status" value="1"/>
</dbReference>
<comment type="caution">
    <text evidence="5">The sequence shown here is derived from an EMBL/GenBank/DDBJ whole genome shotgun (WGS) entry which is preliminary data.</text>
</comment>
<dbReference type="Proteomes" id="UP000824214">
    <property type="component" value="Unassembled WGS sequence"/>
</dbReference>
<dbReference type="GO" id="GO:0045892">
    <property type="term" value="P:negative regulation of DNA-templated transcription"/>
    <property type="evidence" value="ECO:0007669"/>
    <property type="project" value="InterPro"/>
</dbReference>
<evidence type="ECO:0000313" key="5">
    <source>
        <dbReference type="EMBL" id="HJB36773.1"/>
    </source>
</evidence>
<evidence type="ECO:0000256" key="3">
    <source>
        <dbReference type="ARBA" id="ARBA00023125"/>
    </source>
</evidence>
<organism evidence="5 6">
    <name type="scientific">Candidatus Acutalibacter ornithocaccae</name>
    <dbReference type="NCBI Taxonomy" id="2838416"/>
    <lineage>
        <taxon>Bacteria</taxon>
        <taxon>Bacillati</taxon>
        <taxon>Bacillota</taxon>
        <taxon>Clostridia</taxon>
        <taxon>Eubacteriales</taxon>
        <taxon>Acutalibacteraceae</taxon>
        <taxon>Acutalibacter</taxon>
    </lineage>
</organism>
<evidence type="ECO:0000256" key="2">
    <source>
        <dbReference type="ARBA" id="ARBA00023015"/>
    </source>
</evidence>
<keyword evidence="3" id="KW-0238">DNA-binding</keyword>
<name>A0A9D2LXW5_9FIRM</name>